<feature type="domain" description="Ribosomal RNA methyltransferase FtsJ" evidence="8">
    <location>
        <begin position="205"/>
        <end position="359"/>
    </location>
</feature>
<evidence type="ECO:0000256" key="4">
    <source>
        <dbReference type="ARBA" id="ARBA00022679"/>
    </source>
</evidence>
<accession>A0A9W9DJZ5</accession>
<evidence type="ECO:0000256" key="5">
    <source>
        <dbReference type="ARBA" id="ARBA00022691"/>
    </source>
</evidence>
<dbReference type="PANTHER" id="PTHR10920">
    <property type="entry name" value="RIBOSOMAL RNA METHYLTRANSFERASE"/>
    <property type="match status" value="1"/>
</dbReference>
<protein>
    <recommendedName>
        <fullName evidence="6">rRNA methyltransferase 2, mitochondrial</fullName>
    </recommendedName>
</protein>
<dbReference type="HAMAP" id="MF_01547">
    <property type="entry name" value="RNA_methyltr_E"/>
    <property type="match status" value="1"/>
</dbReference>
<name>A0A9W9DJZ5_9AGAR</name>
<reference evidence="9" key="2">
    <citation type="journal article" date="2023" name="Proc. Natl. Acad. Sci. U.S.A.">
        <title>A global phylogenomic analysis of the shiitake genus Lentinula.</title>
        <authorList>
            <person name="Sierra-Patev S."/>
            <person name="Min B."/>
            <person name="Naranjo-Ortiz M."/>
            <person name="Looney B."/>
            <person name="Konkel Z."/>
            <person name="Slot J.C."/>
            <person name="Sakamoto Y."/>
            <person name="Steenwyk J.L."/>
            <person name="Rokas A."/>
            <person name="Carro J."/>
            <person name="Camarero S."/>
            <person name="Ferreira P."/>
            <person name="Molpeceres G."/>
            <person name="Ruiz-Duenas F.J."/>
            <person name="Serrano A."/>
            <person name="Henrissat B."/>
            <person name="Drula E."/>
            <person name="Hughes K.W."/>
            <person name="Mata J.L."/>
            <person name="Ishikawa N.K."/>
            <person name="Vargas-Isla R."/>
            <person name="Ushijima S."/>
            <person name="Smith C.A."/>
            <person name="Donoghue J."/>
            <person name="Ahrendt S."/>
            <person name="Andreopoulos W."/>
            <person name="He G."/>
            <person name="LaButti K."/>
            <person name="Lipzen A."/>
            <person name="Ng V."/>
            <person name="Riley R."/>
            <person name="Sandor L."/>
            <person name="Barry K."/>
            <person name="Martinez A.T."/>
            <person name="Xiao Y."/>
            <person name="Gibbons J.G."/>
            <person name="Terashima K."/>
            <person name="Grigoriev I.V."/>
            <person name="Hibbett D."/>
        </authorList>
    </citation>
    <scope>NUCLEOTIDE SEQUENCE</scope>
    <source>
        <strain evidence="9">Sp2 HRB7682 ss15</strain>
    </source>
</reference>
<dbReference type="EMBL" id="JANVFS010000025">
    <property type="protein sequence ID" value="KAJ4473261.1"/>
    <property type="molecule type" value="Genomic_DNA"/>
</dbReference>
<dbReference type="Pfam" id="PF01728">
    <property type="entry name" value="FtsJ"/>
    <property type="match status" value="2"/>
</dbReference>
<comment type="caution">
    <text evidence="9">The sequence shown here is derived from an EMBL/GenBank/DDBJ whole genome shotgun (WGS) entry which is preliminary data.</text>
</comment>
<sequence length="365" mass="41095">MSLRLPFTPTFPSFGAKTKKSSAEWLRRQSRDPYVKQRALGAVIASTKTSSILGHLGPNNDGISSSISSPLAFRSRSAFKLIEIHEKYDQFLLKPDVRVVVDLGAAPGGWSQVVSQVVYGRDPTQVDAREDEDEVVKYPVDQDEEGTEEDSDTKDTWHRKRKSKIKAKNRPKPLPPKPLEFYDPLNFDAEIEPLSSSSLDPQSKVKIIAVDRLSMDPITGVQTLKGDFLHPQTEGMIRSLIDGPSITPYKLTLSTPDTPKVDVVLSDIAPNTVGVPAVDSEANFQVAQAVFQFAYKYLRTADEIGRTRGGVLVMKHFAHPKMDVFRKEVLEEYFKDVIYTKPRASRQESKEGYFLCRGFWPREYR</sequence>
<feature type="region of interest" description="Disordered" evidence="7">
    <location>
        <begin position="124"/>
        <end position="178"/>
    </location>
</feature>
<dbReference type="GO" id="GO:0008650">
    <property type="term" value="F:rRNA (uridine-2'-O-)-methyltransferase activity"/>
    <property type="evidence" value="ECO:0007669"/>
    <property type="project" value="TreeGrafter"/>
</dbReference>
<dbReference type="SUPFAM" id="SSF53335">
    <property type="entry name" value="S-adenosyl-L-methionine-dependent methyltransferases"/>
    <property type="match status" value="1"/>
</dbReference>
<dbReference type="AlphaFoldDB" id="A0A9W9DJZ5"/>
<dbReference type="PANTHER" id="PTHR10920:SF18">
    <property type="entry name" value="RRNA METHYLTRANSFERASE 2, MITOCHONDRIAL"/>
    <property type="match status" value="1"/>
</dbReference>
<feature type="compositionally biased region" description="Basic residues" evidence="7">
    <location>
        <begin position="157"/>
        <end position="171"/>
    </location>
</feature>
<dbReference type="InterPro" id="IPR029063">
    <property type="entry name" value="SAM-dependent_MTases_sf"/>
</dbReference>
<feature type="domain" description="Ribosomal RNA methyltransferase FtsJ" evidence="8">
    <location>
        <begin position="73"/>
        <end position="129"/>
    </location>
</feature>
<comment type="similarity">
    <text evidence="1">Belongs to the class I-like SAM-binding methyltransferase superfamily. RNA methyltransferase RlmE family.</text>
</comment>
<gene>
    <name evidence="9" type="ORF">C8J55DRAFT_519008</name>
</gene>
<evidence type="ECO:0000313" key="9">
    <source>
        <dbReference type="EMBL" id="KAJ4473261.1"/>
    </source>
</evidence>
<keyword evidence="2" id="KW-0698">rRNA processing</keyword>
<dbReference type="InterPro" id="IPR002877">
    <property type="entry name" value="RNA_MeTrfase_FtsJ_dom"/>
</dbReference>
<dbReference type="InterPro" id="IPR050082">
    <property type="entry name" value="RNA_methyltr_RlmE"/>
</dbReference>
<reference evidence="9" key="1">
    <citation type="submission" date="2022-08" db="EMBL/GenBank/DDBJ databases">
        <authorList>
            <consortium name="DOE Joint Genome Institute"/>
            <person name="Min B."/>
            <person name="Riley R."/>
            <person name="Sierra-Patev S."/>
            <person name="Naranjo-Ortiz M."/>
            <person name="Looney B."/>
            <person name="Konkel Z."/>
            <person name="Slot J.C."/>
            <person name="Sakamoto Y."/>
            <person name="Steenwyk J.L."/>
            <person name="Rokas A."/>
            <person name="Carro J."/>
            <person name="Camarero S."/>
            <person name="Ferreira P."/>
            <person name="Molpeceres G."/>
            <person name="Ruiz-Duenas F.J."/>
            <person name="Serrano A."/>
            <person name="Henrissat B."/>
            <person name="Drula E."/>
            <person name="Hughes K.W."/>
            <person name="Mata J.L."/>
            <person name="Ishikawa N.K."/>
            <person name="Vargas-Isla R."/>
            <person name="Ushijima S."/>
            <person name="Smith C.A."/>
            <person name="Ahrendt S."/>
            <person name="Andreopoulos W."/>
            <person name="He G."/>
            <person name="Labutti K."/>
            <person name="Lipzen A."/>
            <person name="Ng V."/>
            <person name="Sandor L."/>
            <person name="Barry K."/>
            <person name="Martinez A.T."/>
            <person name="Xiao Y."/>
            <person name="Gibbons J.G."/>
            <person name="Terashima K."/>
            <person name="Hibbett D.S."/>
            <person name="Grigoriev I.V."/>
        </authorList>
    </citation>
    <scope>NUCLEOTIDE SEQUENCE</scope>
    <source>
        <strain evidence="9">Sp2 HRB7682 ss15</strain>
    </source>
</reference>
<evidence type="ECO:0000313" key="10">
    <source>
        <dbReference type="Proteomes" id="UP001150238"/>
    </source>
</evidence>
<feature type="compositionally biased region" description="Acidic residues" evidence="7">
    <location>
        <begin position="141"/>
        <end position="152"/>
    </location>
</feature>
<evidence type="ECO:0000256" key="1">
    <source>
        <dbReference type="ARBA" id="ARBA00009258"/>
    </source>
</evidence>
<organism evidence="9 10">
    <name type="scientific">Lentinula lateritia</name>
    <dbReference type="NCBI Taxonomy" id="40482"/>
    <lineage>
        <taxon>Eukaryota</taxon>
        <taxon>Fungi</taxon>
        <taxon>Dikarya</taxon>
        <taxon>Basidiomycota</taxon>
        <taxon>Agaricomycotina</taxon>
        <taxon>Agaricomycetes</taxon>
        <taxon>Agaricomycetidae</taxon>
        <taxon>Agaricales</taxon>
        <taxon>Marasmiineae</taxon>
        <taxon>Omphalotaceae</taxon>
        <taxon>Lentinula</taxon>
    </lineage>
</organism>
<evidence type="ECO:0000256" key="6">
    <source>
        <dbReference type="ARBA" id="ARBA00041184"/>
    </source>
</evidence>
<keyword evidence="5" id="KW-0949">S-adenosyl-L-methionine</keyword>
<dbReference type="GO" id="GO:0005739">
    <property type="term" value="C:mitochondrion"/>
    <property type="evidence" value="ECO:0007669"/>
    <property type="project" value="TreeGrafter"/>
</dbReference>
<evidence type="ECO:0000256" key="2">
    <source>
        <dbReference type="ARBA" id="ARBA00022552"/>
    </source>
</evidence>
<evidence type="ECO:0000259" key="8">
    <source>
        <dbReference type="Pfam" id="PF01728"/>
    </source>
</evidence>
<dbReference type="Proteomes" id="UP001150238">
    <property type="component" value="Unassembled WGS sequence"/>
</dbReference>
<dbReference type="Gene3D" id="3.40.50.150">
    <property type="entry name" value="Vaccinia Virus protein VP39"/>
    <property type="match status" value="1"/>
</dbReference>
<evidence type="ECO:0000256" key="3">
    <source>
        <dbReference type="ARBA" id="ARBA00022603"/>
    </source>
</evidence>
<evidence type="ECO:0000256" key="7">
    <source>
        <dbReference type="SAM" id="MobiDB-lite"/>
    </source>
</evidence>
<dbReference type="InterPro" id="IPR015507">
    <property type="entry name" value="rRNA-MeTfrase_E"/>
</dbReference>
<proteinExistence type="inferred from homology"/>
<keyword evidence="3 9" id="KW-0489">Methyltransferase</keyword>
<keyword evidence="4" id="KW-0808">Transferase</keyword>